<dbReference type="Gene3D" id="3.30.160.60">
    <property type="entry name" value="Classic Zinc Finger"/>
    <property type="match status" value="1"/>
</dbReference>
<feature type="compositionally biased region" description="Basic and acidic residues" evidence="1">
    <location>
        <begin position="1"/>
        <end position="25"/>
    </location>
</feature>
<feature type="region of interest" description="Disordered" evidence="1">
    <location>
        <begin position="230"/>
        <end position="253"/>
    </location>
</feature>
<protein>
    <submittedName>
        <fullName evidence="2">Oidioi.mRNA.OKI2018_I69.chr2.g6849.t1.cds</fullName>
    </submittedName>
</protein>
<evidence type="ECO:0000313" key="2">
    <source>
        <dbReference type="EMBL" id="CAG5112658.1"/>
    </source>
</evidence>
<accession>A0ABN7T938</accession>
<name>A0ABN7T938_OIKDI</name>
<dbReference type="Proteomes" id="UP001158576">
    <property type="component" value="Chromosome 2"/>
</dbReference>
<gene>
    <name evidence="2" type="ORF">OKIOD_LOCUS15614</name>
</gene>
<feature type="compositionally biased region" description="Polar residues" evidence="1">
    <location>
        <begin position="38"/>
        <end position="55"/>
    </location>
</feature>
<reference evidence="2 3" key="1">
    <citation type="submission" date="2021-04" db="EMBL/GenBank/DDBJ databases">
        <authorList>
            <person name="Bliznina A."/>
        </authorList>
    </citation>
    <scope>NUCLEOTIDE SEQUENCE [LARGE SCALE GENOMIC DNA]</scope>
</reference>
<evidence type="ECO:0000313" key="3">
    <source>
        <dbReference type="Proteomes" id="UP001158576"/>
    </source>
</evidence>
<proteinExistence type="predicted"/>
<feature type="compositionally biased region" description="Basic and acidic residues" evidence="1">
    <location>
        <begin position="241"/>
        <end position="253"/>
    </location>
</feature>
<keyword evidence="3" id="KW-1185">Reference proteome</keyword>
<sequence length="253" mass="28931">MEEYDPRKLEDEISGLHHFDEKTDESQEDEFVQLTPIVPSSSPMDMGSTSDLNRNPSKRRLPEKEEFSDLDETFRVIIGLSQNGKKVTVQRPGTGQLLQVDLGQLEQFLEFYGRPVDSSPLRNGKISKIIENLINGHTVEQVTDQEVAYLVESVERIETVPKRGKGTGRFKCKICPHLFPESSGHGLSNKESLTRHYKFHLKHHIGEWKCSLCEHKHFRIDNVTHHIKRIHGGNENGHPIKVGDSRIKKEPLL</sequence>
<feature type="region of interest" description="Disordered" evidence="1">
    <location>
        <begin position="1"/>
        <end position="65"/>
    </location>
</feature>
<evidence type="ECO:0000256" key="1">
    <source>
        <dbReference type="SAM" id="MobiDB-lite"/>
    </source>
</evidence>
<organism evidence="2 3">
    <name type="scientific">Oikopleura dioica</name>
    <name type="common">Tunicate</name>
    <dbReference type="NCBI Taxonomy" id="34765"/>
    <lineage>
        <taxon>Eukaryota</taxon>
        <taxon>Metazoa</taxon>
        <taxon>Chordata</taxon>
        <taxon>Tunicata</taxon>
        <taxon>Appendicularia</taxon>
        <taxon>Copelata</taxon>
        <taxon>Oikopleuridae</taxon>
        <taxon>Oikopleura</taxon>
    </lineage>
</organism>
<dbReference type="EMBL" id="OU015567">
    <property type="protein sequence ID" value="CAG5112658.1"/>
    <property type="molecule type" value="Genomic_DNA"/>
</dbReference>